<dbReference type="Proteomes" id="UP000039660">
    <property type="component" value="Unassembled WGS sequence"/>
</dbReference>
<name>A0A0T7GPS1_NEOGA</name>
<evidence type="ECO:0000313" key="8">
    <source>
        <dbReference type="Proteomes" id="UP000039660"/>
    </source>
</evidence>
<evidence type="ECO:0000313" key="7">
    <source>
        <dbReference type="EMBL" id="CDZ49279.1"/>
    </source>
</evidence>
<dbReference type="PIRSF" id="PIRSF006324">
    <property type="entry name" value="LeuE"/>
    <property type="match status" value="1"/>
</dbReference>
<accession>A0A0T7GPS1</accession>
<reference evidence="7 8" key="1">
    <citation type="submission" date="2014-08" db="EMBL/GenBank/DDBJ databases">
        <authorList>
            <person name="Chen Y.-H."/>
        </authorList>
    </citation>
    <scope>NUCLEOTIDE SEQUENCE [LARGE SCALE GENOMIC DNA]</scope>
</reference>
<feature type="transmembrane region" description="Helical" evidence="6">
    <location>
        <begin position="76"/>
        <end position="94"/>
    </location>
</feature>
<evidence type="ECO:0000256" key="5">
    <source>
        <dbReference type="ARBA" id="ARBA00023136"/>
    </source>
</evidence>
<dbReference type="PANTHER" id="PTHR30086:SF20">
    <property type="entry name" value="ARGININE EXPORTER PROTEIN ARGO-RELATED"/>
    <property type="match status" value="1"/>
</dbReference>
<comment type="subcellular location">
    <subcellularLocation>
        <location evidence="1">Cell membrane</location>
        <topology evidence="1">Multi-pass membrane protein</topology>
    </subcellularLocation>
</comment>
<feature type="transmembrane region" description="Helical" evidence="6">
    <location>
        <begin position="160"/>
        <end position="181"/>
    </location>
</feature>
<proteinExistence type="predicted"/>
<dbReference type="RefSeq" id="WP_046635324.1">
    <property type="nucleotide sequence ID" value="NZ_CCRK01000005.1"/>
</dbReference>
<keyword evidence="2" id="KW-1003">Cell membrane</keyword>
<evidence type="ECO:0000256" key="3">
    <source>
        <dbReference type="ARBA" id="ARBA00022692"/>
    </source>
</evidence>
<dbReference type="Pfam" id="PF01810">
    <property type="entry name" value="LysE"/>
    <property type="match status" value="1"/>
</dbReference>
<evidence type="ECO:0000256" key="2">
    <source>
        <dbReference type="ARBA" id="ARBA00022475"/>
    </source>
</evidence>
<evidence type="ECO:0000256" key="6">
    <source>
        <dbReference type="SAM" id="Phobius"/>
    </source>
</evidence>
<dbReference type="InterPro" id="IPR001123">
    <property type="entry name" value="LeuE-type"/>
</dbReference>
<keyword evidence="4 6" id="KW-1133">Transmembrane helix</keyword>
<evidence type="ECO:0000256" key="4">
    <source>
        <dbReference type="ARBA" id="ARBA00022989"/>
    </source>
</evidence>
<dbReference type="GO" id="GO:0015171">
    <property type="term" value="F:amino acid transmembrane transporter activity"/>
    <property type="evidence" value="ECO:0007669"/>
    <property type="project" value="TreeGrafter"/>
</dbReference>
<dbReference type="AlphaFoldDB" id="A0A0T7GPS1"/>
<organism evidence="7 8">
    <name type="scientific">Neorhizobium galegae bv. officinalis</name>
    <dbReference type="NCBI Taxonomy" id="323656"/>
    <lineage>
        <taxon>Bacteria</taxon>
        <taxon>Pseudomonadati</taxon>
        <taxon>Pseudomonadota</taxon>
        <taxon>Alphaproteobacteria</taxon>
        <taxon>Hyphomicrobiales</taxon>
        <taxon>Rhizobiaceae</taxon>
        <taxon>Rhizobium/Agrobacterium group</taxon>
        <taxon>Neorhizobium</taxon>
    </lineage>
</organism>
<keyword evidence="5 6" id="KW-0472">Membrane</keyword>
<dbReference type="GO" id="GO:0005886">
    <property type="term" value="C:plasma membrane"/>
    <property type="evidence" value="ECO:0007669"/>
    <property type="project" value="UniProtKB-SubCell"/>
</dbReference>
<sequence>MPEISTLIAFAAAVLVMQATPGPDMMLVLGRSVGQGRRVALCTVLGMTLLAGMVQLPLLVLGVASLIHASPVAFMLLRWVGATYLVWLGVRLIWQSVHRQAGAVEAYRVPAWSAMREGMINNLTNPKPLLFMFAFLPQFVDPSRGPVWAQLLLIGVLQKLSGVAVLSSVALVFGSVGGWLARRPGWVAWQERFTGAVLIFLGLRLMLTGDARPASA</sequence>
<protein>
    <submittedName>
        <fullName evidence="7">Lysine exporter protein (LYSE/YGGA)</fullName>
    </submittedName>
</protein>
<gene>
    <name evidence="7" type="ORF">NGAL_HAMBI1189_28810</name>
</gene>
<feature type="transmembrane region" description="Helical" evidence="6">
    <location>
        <begin position="43"/>
        <end position="64"/>
    </location>
</feature>
<dbReference type="PANTHER" id="PTHR30086">
    <property type="entry name" value="ARGININE EXPORTER PROTEIN ARGO"/>
    <property type="match status" value="1"/>
</dbReference>
<keyword evidence="3 6" id="KW-0812">Transmembrane</keyword>
<dbReference type="EMBL" id="CCRK01000005">
    <property type="protein sequence ID" value="CDZ49279.1"/>
    <property type="molecule type" value="Genomic_DNA"/>
</dbReference>
<evidence type="ECO:0000256" key="1">
    <source>
        <dbReference type="ARBA" id="ARBA00004651"/>
    </source>
</evidence>